<protein>
    <submittedName>
        <fullName evidence="2">Uncharacterized protein</fullName>
    </submittedName>
</protein>
<reference evidence="2 3" key="1">
    <citation type="submission" date="2016-06" db="EMBL/GenBank/DDBJ databases">
        <authorList>
            <person name="Kjaerup R.B."/>
            <person name="Dalgaard T.S."/>
            <person name="Juul-Madsen H.R."/>
        </authorList>
    </citation>
    <scope>NUCLEOTIDE SEQUENCE [LARGE SCALE GENOMIC DNA]</scope>
</reference>
<name>A0A1X7S2L2_ZYMT9</name>
<gene>
    <name evidence="2" type="ORF">ZT3D7_G8914</name>
</gene>
<dbReference type="Proteomes" id="UP000215127">
    <property type="component" value="Chromosome 9"/>
</dbReference>
<evidence type="ECO:0000313" key="2">
    <source>
        <dbReference type="EMBL" id="SMQ53760.1"/>
    </source>
</evidence>
<evidence type="ECO:0000313" key="3">
    <source>
        <dbReference type="Proteomes" id="UP000215127"/>
    </source>
</evidence>
<accession>A0A1X7S2L2</accession>
<organism evidence="2 3">
    <name type="scientific">Zymoseptoria tritici (strain ST99CH_3D7)</name>
    <dbReference type="NCBI Taxonomy" id="1276538"/>
    <lineage>
        <taxon>Eukaryota</taxon>
        <taxon>Fungi</taxon>
        <taxon>Dikarya</taxon>
        <taxon>Ascomycota</taxon>
        <taxon>Pezizomycotina</taxon>
        <taxon>Dothideomycetes</taxon>
        <taxon>Dothideomycetidae</taxon>
        <taxon>Mycosphaerellales</taxon>
        <taxon>Mycosphaerellaceae</taxon>
        <taxon>Zymoseptoria</taxon>
    </lineage>
</organism>
<dbReference type="STRING" id="1276538.A0A1X7S2L2"/>
<keyword evidence="3" id="KW-1185">Reference proteome</keyword>
<dbReference type="EMBL" id="LT853700">
    <property type="protein sequence ID" value="SMQ53760.1"/>
    <property type="molecule type" value="Genomic_DNA"/>
</dbReference>
<dbReference type="AlphaFoldDB" id="A0A1X7S2L2"/>
<sequence>MSNAQPTDHDDGRDSSDEDDSRVPRLSISETQDLCNITYSREETIAAFRSYYEFLSTMYLDPAFVQTPPDGGVWPGMTVENMRNFGKTDEVVELLGRLPYIRPVPRQPVDAGAMFELKDWASIAERLPLSDEDAEIILTESQGSYRQIPAHVVGLTHNRDAEMFLDTHLGLIYFPGGSCTPGPTRIAQNADVQFSPIADCADDYAAEGDVEWRDARTGLRCAWAIPDFFEMLKFYFRELNYIPLNRIQVVEAFDRGPDDEEEQEMDAIRTIFLEHGWPDLNRYENDKCMDAIERRMDEFDQRYRV</sequence>
<evidence type="ECO:0000256" key="1">
    <source>
        <dbReference type="SAM" id="MobiDB-lite"/>
    </source>
</evidence>
<feature type="region of interest" description="Disordered" evidence="1">
    <location>
        <begin position="1"/>
        <end position="27"/>
    </location>
</feature>
<proteinExistence type="predicted"/>